<dbReference type="InterPro" id="IPR000467">
    <property type="entry name" value="G_patch_dom"/>
</dbReference>
<dbReference type="SMART" id="SM00443">
    <property type="entry name" value="G_patch"/>
    <property type="match status" value="1"/>
</dbReference>
<dbReference type="Pfam" id="PF01585">
    <property type="entry name" value="G-patch"/>
    <property type="match status" value="1"/>
</dbReference>
<comment type="caution">
    <text evidence="2">The sequence shown here is derived from an EMBL/GenBank/DDBJ whole genome shotgun (WGS) entry which is preliminary data.</text>
</comment>
<evidence type="ECO:0000259" key="1">
    <source>
        <dbReference type="PROSITE" id="PS50174"/>
    </source>
</evidence>
<accession>A0ABD2ZZT7</accession>
<proteinExistence type="predicted"/>
<evidence type="ECO:0000313" key="3">
    <source>
        <dbReference type="Proteomes" id="UP001630127"/>
    </source>
</evidence>
<dbReference type="PANTHER" id="PTHR23329:SF1">
    <property type="entry name" value="TUFTELIN-INTERACTING PROTEIN 11"/>
    <property type="match status" value="1"/>
</dbReference>
<protein>
    <recommendedName>
        <fullName evidence="1">G-patch domain-containing protein</fullName>
    </recommendedName>
</protein>
<feature type="domain" description="G-patch" evidence="1">
    <location>
        <begin position="17"/>
        <end position="62"/>
    </location>
</feature>
<name>A0ABD2ZZT7_9GENT</name>
<dbReference type="InterPro" id="IPR045211">
    <property type="entry name" value="TFP11/STIP/Ntr1"/>
</dbReference>
<dbReference type="Proteomes" id="UP001630127">
    <property type="component" value="Unassembled WGS sequence"/>
</dbReference>
<dbReference type="PANTHER" id="PTHR23329">
    <property type="entry name" value="TUFTELIN-INTERACTING PROTEIN 11-RELATED"/>
    <property type="match status" value="1"/>
</dbReference>
<dbReference type="EMBL" id="JBJUIK010000006">
    <property type="protein sequence ID" value="KAL3524818.1"/>
    <property type="molecule type" value="Genomic_DNA"/>
</dbReference>
<dbReference type="PROSITE" id="PS50174">
    <property type="entry name" value="G_PATCH"/>
    <property type="match status" value="1"/>
</dbReference>
<gene>
    <name evidence="2" type="ORF">ACH5RR_013190</name>
</gene>
<evidence type="ECO:0000313" key="2">
    <source>
        <dbReference type="EMBL" id="KAL3524818.1"/>
    </source>
</evidence>
<dbReference type="AlphaFoldDB" id="A0ABD2ZZT7"/>
<keyword evidence="3" id="KW-1185">Reference proteome</keyword>
<sequence length="132" mass="14637">MEDGCAISRDRKRLRVDDGIGAKLLAKMGYRGGGLGKNEQGIVSPIEPIIHPKNMGLGFSHHQASTGPVFVSVKPEKLLFSRRLSKINGKDLKYYTADESLAEKKEKKQAGFQAGRCQRIIFYDGFRGELLV</sequence>
<reference evidence="2 3" key="1">
    <citation type="submission" date="2024-11" db="EMBL/GenBank/DDBJ databases">
        <title>A near-complete genome assembly of Cinchona calisaya.</title>
        <authorList>
            <person name="Lian D.C."/>
            <person name="Zhao X.W."/>
            <person name="Wei L."/>
        </authorList>
    </citation>
    <scope>NUCLEOTIDE SEQUENCE [LARGE SCALE GENOMIC DNA]</scope>
    <source>
        <tissue evidence="2">Nenye</tissue>
    </source>
</reference>
<organism evidence="2 3">
    <name type="scientific">Cinchona calisaya</name>
    <dbReference type="NCBI Taxonomy" id="153742"/>
    <lineage>
        <taxon>Eukaryota</taxon>
        <taxon>Viridiplantae</taxon>
        <taxon>Streptophyta</taxon>
        <taxon>Embryophyta</taxon>
        <taxon>Tracheophyta</taxon>
        <taxon>Spermatophyta</taxon>
        <taxon>Magnoliopsida</taxon>
        <taxon>eudicotyledons</taxon>
        <taxon>Gunneridae</taxon>
        <taxon>Pentapetalae</taxon>
        <taxon>asterids</taxon>
        <taxon>lamiids</taxon>
        <taxon>Gentianales</taxon>
        <taxon>Rubiaceae</taxon>
        <taxon>Cinchonoideae</taxon>
        <taxon>Cinchoneae</taxon>
        <taxon>Cinchona</taxon>
    </lineage>
</organism>